<organism evidence="4 5">
    <name type="scientific">Chlorella ohadii</name>
    <dbReference type="NCBI Taxonomy" id="2649997"/>
    <lineage>
        <taxon>Eukaryota</taxon>
        <taxon>Viridiplantae</taxon>
        <taxon>Chlorophyta</taxon>
        <taxon>core chlorophytes</taxon>
        <taxon>Trebouxiophyceae</taxon>
        <taxon>Chlorellales</taxon>
        <taxon>Chlorellaceae</taxon>
        <taxon>Chlorella clade</taxon>
        <taxon>Chlorella</taxon>
    </lineage>
</organism>
<evidence type="ECO:0000313" key="5">
    <source>
        <dbReference type="Proteomes" id="UP001205105"/>
    </source>
</evidence>
<feature type="region of interest" description="Disordered" evidence="1">
    <location>
        <begin position="80"/>
        <end position="260"/>
    </location>
</feature>
<dbReference type="InterPro" id="IPR049472">
    <property type="entry name" value="MRNIP_N"/>
</dbReference>
<dbReference type="GO" id="GO:0007095">
    <property type="term" value="P:mitotic G2 DNA damage checkpoint signaling"/>
    <property type="evidence" value="ECO:0007669"/>
    <property type="project" value="TreeGrafter"/>
</dbReference>
<dbReference type="EMBL" id="JADXDR010000150">
    <property type="protein sequence ID" value="KAI7837515.1"/>
    <property type="molecule type" value="Genomic_DNA"/>
</dbReference>
<dbReference type="PANTHER" id="PTHR15863:SF2">
    <property type="entry name" value="MRN COMPLEX-INTERACTING PROTEIN"/>
    <property type="match status" value="1"/>
</dbReference>
<name>A0AAD5H2A5_9CHLO</name>
<dbReference type="InterPro" id="IPR029058">
    <property type="entry name" value="AB_hydrolase_fold"/>
</dbReference>
<feature type="compositionally biased region" description="Low complexity" evidence="1">
    <location>
        <begin position="145"/>
        <end position="158"/>
    </location>
</feature>
<dbReference type="GO" id="GO:0005634">
    <property type="term" value="C:nucleus"/>
    <property type="evidence" value="ECO:0007669"/>
    <property type="project" value="TreeGrafter"/>
</dbReference>
<dbReference type="Pfam" id="PF15749">
    <property type="entry name" value="MRNIP"/>
    <property type="match status" value="1"/>
</dbReference>
<dbReference type="CDD" id="cd00519">
    <property type="entry name" value="Lipase_3"/>
    <property type="match status" value="1"/>
</dbReference>
<reference evidence="4" key="1">
    <citation type="submission" date="2020-11" db="EMBL/GenBank/DDBJ databases">
        <title>Chlorella ohadii genome sequencing and assembly.</title>
        <authorList>
            <person name="Murik O."/>
            <person name="Treves H."/>
            <person name="Kedem I."/>
            <person name="Shotland Y."/>
            <person name="Kaplan A."/>
        </authorList>
    </citation>
    <scope>NUCLEOTIDE SEQUENCE</scope>
    <source>
        <strain evidence="4">1</strain>
    </source>
</reference>
<proteinExistence type="predicted"/>
<dbReference type="GO" id="GO:0003682">
    <property type="term" value="F:chromatin binding"/>
    <property type="evidence" value="ECO:0007669"/>
    <property type="project" value="TreeGrafter"/>
</dbReference>
<dbReference type="Pfam" id="PF01764">
    <property type="entry name" value="Lipase_3"/>
    <property type="match status" value="1"/>
</dbReference>
<comment type="caution">
    <text evidence="4">The sequence shown here is derived from an EMBL/GenBank/DDBJ whole genome shotgun (WGS) entry which is preliminary data.</text>
</comment>
<feature type="compositionally biased region" description="Low complexity" evidence="1">
    <location>
        <begin position="206"/>
        <end position="260"/>
    </location>
</feature>
<evidence type="ECO:0000259" key="2">
    <source>
        <dbReference type="Pfam" id="PF01764"/>
    </source>
</evidence>
<dbReference type="InterPro" id="IPR032739">
    <property type="entry name" value="MRNIP"/>
</dbReference>
<dbReference type="Gene3D" id="3.40.50.1820">
    <property type="entry name" value="alpha/beta hydrolase"/>
    <property type="match status" value="1"/>
</dbReference>
<accession>A0AAD5H2A5</accession>
<evidence type="ECO:0000313" key="4">
    <source>
        <dbReference type="EMBL" id="KAI7837515.1"/>
    </source>
</evidence>
<feature type="compositionally biased region" description="Gly residues" evidence="1">
    <location>
        <begin position="175"/>
        <end position="205"/>
    </location>
</feature>
<feature type="compositionally biased region" description="Acidic residues" evidence="1">
    <location>
        <begin position="91"/>
        <end position="100"/>
    </location>
</feature>
<dbReference type="SUPFAM" id="SSF53474">
    <property type="entry name" value="alpha/beta-Hydrolases"/>
    <property type="match status" value="1"/>
</dbReference>
<dbReference type="AlphaFoldDB" id="A0AAD5H2A5"/>
<evidence type="ECO:0008006" key="6">
    <source>
        <dbReference type="Google" id="ProtNLM"/>
    </source>
</evidence>
<dbReference type="GO" id="GO:0006629">
    <property type="term" value="P:lipid metabolic process"/>
    <property type="evidence" value="ECO:0007669"/>
    <property type="project" value="InterPro"/>
</dbReference>
<gene>
    <name evidence="4" type="ORF">COHA_008651</name>
</gene>
<feature type="domain" description="Fungal lipase-type" evidence="2">
    <location>
        <begin position="435"/>
        <end position="577"/>
    </location>
</feature>
<feature type="compositionally biased region" description="Low complexity" evidence="1">
    <location>
        <begin position="104"/>
        <end position="115"/>
    </location>
</feature>
<feature type="domain" description="MRN complex-interacting protein N-terminal" evidence="3">
    <location>
        <begin position="7"/>
        <end position="113"/>
    </location>
</feature>
<dbReference type="InterPro" id="IPR002921">
    <property type="entry name" value="Fungal_lipase-type"/>
</dbReference>
<keyword evidence="5" id="KW-1185">Reference proteome</keyword>
<evidence type="ECO:0000259" key="3">
    <source>
        <dbReference type="Pfam" id="PF15749"/>
    </source>
</evidence>
<dbReference type="PANTHER" id="PTHR15863">
    <property type="entry name" value="MRN COMPLEX-INTERACTING PROTEIN"/>
    <property type="match status" value="1"/>
</dbReference>
<dbReference type="Proteomes" id="UP001205105">
    <property type="component" value="Unassembled WGS sequence"/>
</dbReference>
<protein>
    <recommendedName>
        <fullName evidence="6">Fungal lipase-like domain-containing protein</fullName>
    </recommendedName>
</protein>
<sequence>MLQTWLVVQCYQCKAFQVDQEKKAKKWQCKLCGEKQSLQRVYARSHSAKDCRLVVQQYNTARGAVEEEEAERALQAAYLQEEEGGGGWAESEWEQVEEEPQQPQPQQQRWQAFQAQEDEEDEGWTVAAPERPAGDKQKRGGAQAGAGSKRQRQAQQEQGAHEQEASWWEDEGRSSGPGWGAAGGGSSGAPGWGAAAGGSHGGWQQGGKPPMQQAQQAPQQQQWRLQASQPPASQQQQQQQWRPQASQPPQAQLQQHALRLPSGAAAAARIRTDTNGPLCVNVSAPFKAALSLVPAPPADQLCPTLLDSYINTCDMGALVETALSKTAGDLRCNPAGQVDPSQFGQPVPFRDRRPLPAGNFSRVNAVYREEGATHYWLYRAVQNLEGYLGCFLANGKPWVPPSGWQLLTMANVTENGQVLPFAAVILNPTTRQLAVVIRGTMTGFEWGVDFTYNQTSDAGTLAMFGSPMHAGFAGVWAQLWPAVKASLDYVFPTARRLDAKADDVFVTGHSLGGGVGTLMAFAVQRHINARMPLVAPVVSAALFAPPNVGPPQFVGLYNRLVNGRRIAFQYDIVPQAFCTPSMPACKPGIQPGPLGYAIYAEGFRIIPTNMPGNVKAWSYAQIGGSLPIPATSMPVDAASWPALSNIQLCWAYQFLYATHVCSYACFTQQFVPGGKAAPYSSCWLSQAPSGSAPGVQCPTWPSAYPKMVAGK</sequence>
<evidence type="ECO:0000256" key="1">
    <source>
        <dbReference type="SAM" id="MobiDB-lite"/>
    </source>
</evidence>